<keyword evidence="9" id="KW-0677">Repeat</keyword>
<dbReference type="Proteomes" id="UP000029493">
    <property type="component" value="Chromosome"/>
</dbReference>
<name>A0A089YGJ0_9PSED</name>
<evidence type="ECO:0000256" key="1">
    <source>
        <dbReference type="ARBA" id="ARBA00000900"/>
    </source>
</evidence>
<evidence type="ECO:0000256" key="7">
    <source>
        <dbReference type="ARBA" id="ARBA00022614"/>
    </source>
</evidence>
<evidence type="ECO:0000313" key="16">
    <source>
        <dbReference type="EMBL" id="AIR90838.1"/>
    </source>
</evidence>
<evidence type="ECO:0000259" key="15">
    <source>
        <dbReference type="PROSITE" id="PS52053"/>
    </source>
</evidence>
<feature type="active site" description="Glycyl thioester intermediate" evidence="14">
    <location>
        <position position="1302"/>
    </location>
</feature>
<dbReference type="GO" id="GO:0061630">
    <property type="term" value="F:ubiquitin protein ligase activity"/>
    <property type="evidence" value="ECO:0007669"/>
    <property type="project" value="UniProtKB-EC"/>
</dbReference>
<evidence type="ECO:0000256" key="14">
    <source>
        <dbReference type="PROSITE-ProRule" id="PRU01398"/>
    </source>
</evidence>
<dbReference type="EMBL" id="CP009455">
    <property type="protein sequence ID" value="AIR90838.1"/>
    <property type="molecule type" value="Genomic_DNA"/>
</dbReference>
<evidence type="ECO:0000256" key="6">
    <source>
        <dbReference type="ARBA" id="ARBA00022525"/>
    </source>
</evidence>
<evidence type="ECO:0000256" key="4">
    <source>
        <dbReference type="ARBA" id="ARBA00009868"/>
    </source>
</evidence>
<keyword evidence="13 14" id="KW-1035">Host cytoplasm</keyword>
<evidence type="ECO:0000313" key="17">
    <source>
        <dbReference type="Proteomes" id="UP000029493"/>
    </source>
</evidence>
<keyword evidence="12" id="KW-0843">Virulence</keyword>
<feature type="domain" description="NEL" evidence="15">
    <location>
        <begin position="1215"/>
        <end position="1506"/>
    </location>
</feature>
<organism evidence="16 17">
    <name type="scientific">Pseudomonas cremoricolorata</name>
    <dbReference type="NCBI Taxonomy" id="157783"/>
    <lineage>
        <taxon>Bacteria</taxon>
        <taxon>Pseudomonadati</taxon>
        <taxon>Pseudomonadota</taxon>
        <taxon>Gammaproteobacteria</taxon>
        <taxon>Pseudomonadales</taxon>
        <taxon>Pseudomonadaceae</taxon>
        <taxon>Pseudomonas</taxon>
    </lineage>
</organism>
<proteinExistence type="inferred from homology"/>
<evidence type="ECO:0000256" key="5">
    <source>
        <dbReference type="ARBA" id="ARBA00012483"/>
    </source>
</evidence>
<keyword evidence="17" id="KW-1185">Reference proteome</keyword>
<dbReference type="InterPro" id="IPR001611">
    <property type="entry name" value="Leu-rich_rpt"/>
</dbReference>
<dbReference type="KEGG" id="psw:LK03_16865"/>
<protein>
    <recommendedName>
        <fullName evidence="5">RING-type E3 ubiquitin transferase</fullName>
        <ecNumber evidence="5">2.3.2.27</ecNumber>
    </recommendedName>
</protein>
<dbReference type="OrthoDB" id="1467561at2"/>
<evidence type="ECO:0000256" key="10">
    <source>
        <dbReference type="ARBA" id="ARBA00022786"/>
    </source>
</evidence>
<comment type="catalytic activity">
    <reaction evidence="1">
        <text>S-ubiquitinyl-[E2 ubiquitin-conjugating enzyme]-L-cysteine + [acceptor protein]-L-lysine = [E2 ubiquitin-conjugating enzyme]-L-cysteine + N(6)-ubiquitinyl-[acceptor protein]-L-lysine.</text>
        <dbReference type="EC" id="2.3.2.27"/>
    </reaction>
</comment>
<dbReference type="GO" id="GO:0005576">
    <property type="term" value="C:extracellular region"/>
    <property type="evidence" value="ECO:0007669"/>
    <property type="project" value="UniProtKB-SubCell"/>
</dbReference>
<dbReference type="Gene3D" id="1.20.58.360">
    <property type="entry name" value="Shigella T3SS effector IpaH defines"/>
    <property type="match status" value="1"/>
</dbReference>
<keyword evidence="6 14" id="KW-0964">Secreted</keyword>
<evidence type="ECO:0000256" key="3">
    <source>
        <dbReference type="ARBA" id="ARBA00004613"/>
    </source>
</evidence>
<keyword evidence="11 14" id="KW-0832">Ubl conjugation</keyword>
<dbReference type="PROSITE" id="PS51450">
    <property type="entry name" value="LRR"/>
    <property type="match status" value="1"/>
</dbReference>
<comment type="PTM">
    <text evidence="14">Ubiquitinated in the presence of host E1 ubiquitin-activating enzyme, E2 ubiquitin-conjugating enzyme and ubiquitin.</text>
</comment>
<dbReference type="SMART" id="SM00369">
    <property type="entry name" value="LRR_TYP"/>
    <property type="match status" value="2"/>
</dbReference>
<dbReference type="InterPro" id="IPR051071">
    <property type="entry name" value="LRR-bact_E3_ubiq_ligases"/>
</dbReference>
<dbReference type="RefSeq" id="WP_038413480.1">
    <property type="nucleotide sequence ID" value="NZ_CP009455.1"/>
</dbReference>
<dbReference type="InterPro" id="IPR029487">
    <property type="entry name" value="NEL_dom"/>
</dbReference>
<dbReference type="Pfam" id="PF14496">
    <property type="entry name" value="NEL"/>
    <property type="match status" value="1"/>
</dbReference>
<evidence type="ECO:0000256" key="12">
    <source>
        <dbReference type="ARBA" id="ARBA00023026"/>
    </source>
</evidence>
<dbReference type="Gene3D" id="1.20.1270.130">
    <property type="entry name" value="Shigella T3SS effector IpaH domain"/>
    <property type="match status" value="1"/>
</dbReference>
<dbReference type="SUPFAM" id="SSF52058">
    <property type="entry name" value="L domain-like"/>
    <property type="match status" value="1"/>
</dbReference>
<dbReference type="STRING" id="157783.LK03_16865"/>
<dbReference type="Gene3D" id="3.80.10.10">
    <property type="entry name" value="Ribonuclease Inhibitor"/>
    <property type="match status" value="1"/>
</dbReference>
<comment type="subcellular location">
    <subcellularLocation>
        <location evidence="2">Host cytoplasm</location>
    </subcellularLocation>
    <subcellularLocation>
        <location evidence="3">Secreted</location>
    </subcellularLocation>
</comment>
<dbReference type="PROSITE" id="PS52053">
    <property type="entry name" value="NEL"/>
    <property type="match status" value="1"/>
</dbReference>
<dbReference type="InterPro" id="IPR032675">
    <property type="entry name" value="LRR_dom_sf"/>
</dbReference>
<gene>
    <name evidence="16" type="ORF">LK03_16865</name>
</gene>
<dbReference type="eggNOG" id="COG4886">
    <property type="taxonomic scope" value="Bacteria"/>
</dbReference>
<dbReference type="Pfam" id="PF20178">
    <property type="entry name" value="ToxA_N"/>
    <property type="match status" value="1"/>
</dbReference>
<keyword evidence="10 14" id="KW-0833">Ubl conjugation pathway</keyword>
<evidence type="ECO:0000256" key="9">
    <source>
        <dbReference type="ARBA" id="ARBA00022737"/>
    </source>
</evidence>
<reference evidence="16 17" key="1">
    <citation type="submission" date="2014-09" db="EMBL/GenBank/DDBJ databases">
        <authorList>
            <person name="Chan K.-G."/>
        </authorList>
    </citation>
    <scope>NUCLEOTIDE SEQUENCE [LARGE SCALE GENOMIC DNA]</scope>
    <source>
        <strain evidence="16 17">ND07</strain>
    </source>
</reference>
<keyword evidence="7" id="KW-0433">Leucine-rich repeat</keyword>
<dbReference type="PANTHER" id="PTHR47114">
    <property type="match status" value="1"/>
</dbReference>
<keyword evidence="8 14" id="KW-0808">Transferase</keyword>
<dbReference type="PANTHER" id="PTHR47114:SF2">
    <property type="entry name" value="OLIGODENDROCYTE-MYELIN GLYCOPROTEIN"/>
    <property type="match status" value="1"/>
</dbReference>
<dbReference type="InterPro" id="IPR003591">
    <property type="entry name" value="Leu-rich_rpt_typical-subtyp"/>
</dbReference>
<dbReference type="GO" id="GO:0030430">
    <property type="term" value="C:host cell cytoplasm"/>
    <property type="evidence" value="ECO:0007669"/>
    <property type="project" value="UniProtKB-SubCell"/>
</dbReference>
<dbReference type="InterPro" id="IPR046673">
    <property type="entry name" value="ToxA_N"/>
</dbReference>
<dbReference type="Pfam" id="PF13855">
    <property type="entry name" value="LRR_8"/>
    <property type="match status" value="1"/>
</dbReference>
<evidence type="ECO:0000256" key="8">
    <source>
        <dbReference type="ARBA" id="ARBA00022679"/>
    </source>
</evidence>
<evidence type="ECO:0000256" key="2">
    <source>
        <dbReference type="ARBA" id="ARBA00004192"/>
    </source>
</evidence>
<evidence type="ECO:0000256" key="13">
    <source>
        <dbReference type="ARBA" id="ARBA00023200"/>
    </source>
</evidence>
<accession>A0A089YGJ0</accession>
<evidence type="ECO:0000256" key="11">
    <source>
        <dbReference type="ARBA" id="ARBA00022843"/>
    </source>
</evidence>
<dbReference type="EC" id="2.3.2.27" evidence="5"/>
<dbReference type="GO" id="GO:0016567">
    <property type="term" value="P:protein ubiquitination"/>
    <property type="evidence" value="ECO:0007669"/>
    <property type="project" value="InterPro"/>
</dbReference>
<comment type="similarity">
    <text evidence="4 14">Belongs to the LRR-containing bacterial E3 ligase family.</text>
</comment>
<sequence length="1506" mass="166549">MNEQSQAVHHEAAAYQDSLIHDALPAWIRAASIEQLQQLQDASSLSLYWRERCQQLLAPLQGVEAFCRPLLQQALLTRWPDLDTSAWLWRQGEREPVITSMPIGVPVTAAVYRTMPLLEAALRNFSAEQAEAGGMLAGNRLQGADDEPVPGAPSPAQFARFCRSLDLGAQYQQHLSSVLEPPGEAGEQARSVLARHHRYALWVDAQRAWIDGAVDDAEHQLLSRLCGLHWPLSLHGDPVKARRLSLLGCALEQIVVLDVRDESWSPLVTSSRRVIVWIAGDPHTPLRSYPSLRHFANDLGHRLRTAEYQRFFARFVRRRDSQRFFSAVISGYDGVSDLANIALSEHMSDWPTPLFDSLATAHIAQIKDDAALLATPVAQLDQRLQHEHDQRLAAEGWALLNLAGLFVPGLGLALLAITAWQVLDEVYLGVQAWREGDTSEAMDHLCNVALDVASAAAVAAGGTALARVWTRSAVVDELLPHTLQDGRIRLGQPMLEDFRSALPAEAVRDAQGVYRVGDQRWIRIDGHAYEVTPGTDEQPWTLRSRNGLAPALRHNGAGAWRLWFEQPAQWQDAHYLFQRLALTEVSLSDEEIDIILRSTQTTADELRALHVHDRPAGALLRDSTQQVALVARIRLAVAQLRQGSALIDSTVLAHARRLSGAADLADQALAERIWLGRRELFEQLYRAVQDTPSPQAERLRRDFPGLSVVCAEQIVAVASAGDRERLLASGRVPLAMAQMARRDLEASRMARALAGLMLDTGQNLDLARLSLYVSTRLPGAPSTLTWRLFSGTRQAPLAQFGEPQSAGASASLRGFDLLHSPAGFELFDQQGNALSSAPGELFETLALAYDDADRAALGVGEPFAHNLRVLIARQSGQQPAQVEHALGLRQPTGWFRLPRRLADGRIGYPLSGRGLGRDMPQALHTRVRMFYPLMSDAEIDQWAQQLRANGERIERVLNRLGTEMQQLESTLRRWVTSGSGLLARIDRSRFCDHLLSAWRRMTPRLSSGADLGGGYRLRLYGTHLPSLPNLPESVSFAHVDVLSLRDVGLTEFPPQFLRSFSGLRTLELSGNALTRLPLGIERLSRLRDLALENNLIALDAEQVGHLAACEQLRTLNLAGNPLARAPSLARMSHLRTLNLRNTQLPSLPDGLLDHGELLIADVRGNAIRTLPERFFRAPRWLSSVVLLDDNPLDGPTAQNLQLLFGPLEESPGVATDLALSAPWLDTVEPTLRDARAATWDAVAQRTGAAALFELLRRLQQSADFFDNPVAFSQRVWVVLEAIEQYPQLGEELFNLAQLPVTCQDSAALSFSGLELHLLVWKARLSATSGGRSEEAALLQLGRQLWRLDEVERIALADIEARRADGADPDQIEVALAYRVGLREVLDLPAQPQDMLFAGVSGVDQARLEQARDQVLAAETPQALAASLVQREFWQTWLEQRFPERLQTLDEPFQARLEALVADAEGGAAAEGAYLEQMNSVRDERQAARHALMLTLTEQLLPAHLAR</sequence>